<dbReference type="Gene3D" id="2.120.10.30">
    <property type="entry name" value="TolB, C-terminal domain"/>
    <property type="match status" value="1"/>
</dbReference>
<evidence type="ECO:0000313" key="8">
    <source>
        <dbReference type="Proteomes" id="UP000507470"/>
    </source>
</evidence>
<evidence type="ECO:0000259" key="6">
    <source>
        <dbReference type="PROSITE" id="PS50119"/>
    </source>
</evidence>
<dbReference type="SUPFAM" id="SSF101898">
    <property type="entry name" value="NHL repeat"/>
    <property type="match status" value="1"/>
</dbReference>
<dbReference type="InterPro" id="IPR000315">
    <property type="entry name" value="Znf_B-box"/>
</dbReference>
<keyword evidence="8" id="KW-1185">Reference proteome</keyword>
<name>A0A6J8EX13_MYTCO</name>
<protein>
    <recommendedName>
        <fullName evidence="6">B box-type domain-containing protein</fullName>
    </recommendedName>
</protein>
<dbReference type="InterPro" id="IPR011042">
    <property type="entry name" value="6-blade_b-propeller_TolB-like"/>
</dbReference>
<dbReference type="PROSITE" id="PS50119">
    <property type="entry name" value="ZF_BBOX"/>
    <property type="match status" value="1"/>
</dbReference>
<dbReference type="GO" id="GO:0008270">
    <property type="term" value="F:zinc ion binding"/>
    <property type="evidence" value="ECO:0007669"/>
    <property type="project" value="UniProtKB-KW"/>
</dbReference>
<dbReference type="PANTHER" id="PTHR25462:SF296">
    <property type="entry name" value="MEIOTIC P26, ISOFORM F"/>
    <property type="match status" value="1"/>
</dbReference>
<dbReference type="OrthoDB" id="6131018at2759"/>
<organism evidence="7 8">
    <name type="scientific">Mytilus coruscus</name>
    <name type="common">Sea mussel</name>
    <dbReference type="NCBI Taxonomy" id="42192"/>
    <lineage>
        <taxon>Eukaryota</taxon>
        <taxon>Metazoa</taxon>
        <taxon>Spiralia</taxon>
        <taxon>Lophotrochozoa</taxon>
        <taxon>Mollusca</taxon>
        <taxon>Bivalvia</taxon>
        <taxon>Autobranchia</taxon>
        <taxon>Pteriomorphia</taxon>
        <taxon>Mytilida</taxon>
        <taxon>Mytiloidea</taxon>
        <taxon>Mytilidae</taxon>
        <taxon>Mytilinae</taxon>
        <taxon>Mytilus</taxon>
    </lineage>
</organism>
<dbReference type="InterPro" id="IPR017907">
    <property type="entry name" value="Znf_RING_CS"/>
</dbReference>
<dbReference type="AlphaFoldDB" id="A0A6J8EX13"/>
<evidence type="ECO:0000256" key="4">
    <source>
        <dbReference type="PROSITE-ProRule" id="PRU00024"/>
    </source>
</evidence>
<keyword evidence="5" id="KW-0175">Coiled coil</keyword>
<sequence length="502" mass="56675">MCHDENTGKINTFTLERRIIYWKRRTENVRSVMASISQCQICSKLDKSVPADKRSMDCEHFLCNGCVTVHKESRVSQPHRIIDAETLTLPKQCASHPKLTLDFFCTQHDILCCEMCISDNHRTEIKDRVVKEENDIVRKIAKLKESLIQQLDDMENIIRSELQDARKNAVKLLENEKVDSKKSVSKLEKYLTQLDVFTKKGSDPHVFLLLHELQPIVSEENGCLENIVPNLSEPRLIFLEPNQNFVEGKWLGSVTIKEENFAIASVSKNGDVTGLTTDSNDNLVIISRDRLLSYSENGKYINECKLGGDAWDVSFHSTSGNVVVALQENGIQLVNNFTPGRVVKCKNAVWGVLSGNENIFVGDTKGNLHIFSSELRHLKALKIGRNDFYYVHYRRNKIYISEPISDVVHCINDNGSPIFNFTSSTLEMPNGIATDRPGNVYVVGCDSNNIHRLSKNGKKSEVLLGPVDGLKDPSAICFSKDYSKLFLSNEDGASVYVYECQY</sequence>
<feature type="coiled-coil region" evidence="5">
    <location>
        <begin position="137"/>
        <end position="168"/>
    </location>
</feature>
<dbReference type="Proteomes" id="UP000507470">
    <property type="component" value="Unassembled WGS sequence"/>
</dbReference>
<reference evidence="7 8" key="1">
    <citation type="submission" date="2020-06" db="EMBL/GenBank/DDBJ databases">
        <authorList>
            <person name="Li R."/>
            <person name="Bekaert M."/>
        </authorList>
    </citation>
    <scope>NUCLEOTIDE SEQUENCE [LARGE SCALE GENOMIC DNA]</scope>
    <source>
        <strain evidence="8">wild</strain>
    </source>
</reference>
<evidence type="ECO:0000256" key="3">
    <source>
        <dbReference type="ARBA" id="ARBA00022833"/>
    </source>
</evidence>
<evidence type="ECO:0000256" key="5">
    <source>
        <dbReference type="SAM" id="Coils"/>
    </source>
</evidence>
<dbReference type="EMBL" id="CACVKT020009974">
    <property type="protein sequence ID" value="CAC5424236.1"/>
    <property type="molecule type" value="Genomic_DNA"/>
</dbReference>
<accession>A0A6J8EX13</accession>
<dbReference type="PROSITE" id="PS00518">
    <property type="entry name" value="ZF_RING_1"/>
    <property type="match status" value="1"/>
</dbReference>
<dbReference type="InterPro" id="IPR047153">
    <property type="entry name" value="TRIM45/56/19-like"/>
</dbReference>
<dbReference type="PANTHER" id="PTHR25462">
    <property type="entry name" value="BONUS, ISOFORM C-RELATED"/>
    <property type="match status" value="1"/>
</dbReference>
<dbReference type="Gene3D" id="3.30.160.60">
    <property type="entry name" value="Classic Zinc Finger"/>
    <property type="match status" value="1"/>
</dbReference>
<dbReference type="SUPFAM" id="SSF57845">
    <property type="entry name" value="B-box zinc-binding domain"/>
    <property type="match status" value="1"/>
</dbReference>
<dbReference type="CDD" id="cd19756">
    <property type="entry name" value="Bbox2"/>
    <property type="match status" value="1"/>
</dbReference>
<evidence type="ECO:0000313" key="7">
    <source>
        <dbReference type="EMBL" id="CAC5424236.1"/>
    </source>
</evidence>
<evidence type="ECO:0000256" key="1">
    <source>
        <dbReference type="ARBA" id="ARBA00022723"/>
    </source>
</evidence>
<keyword evidence="1" id="KW-0479">Metal-binding</keyword>
<keyword evidence="3" id="KW-0862">Zinc</keyword>
<keyword evidence="2 4" id="KW-0863">Zinc-finger</keyword>
<proteinExistence type="predicted"/>
<gene>
    <name evidence="7" type="ORF">MCOR_56160</name>
</gene>
<evidence type="ECO:0000256" key="2">
    <source>
        <dbReference type="ARBA" id="ARBA00022771"/>
    </source>
</evidence>
<feature type="domain" description="B box-type" evidence="6">
    <location>
        <begin position="93"/>
        <end position="132"/>
    </location>
</feature>